<dbReference type="Gene3D" id="3.90.70.10">
    <property type="entry name" value="Cysteine proteinases"/>
    <property type="match status" value="1"/>
</dbReference>
<organism evidence="1 2">
    <name type="scientific">Anaerocellum danielii</name>
    <dbReference type="NCBI Taxonomy" id="1387557"/>
    <lineage>
        <taxon>Bacteria</taxon>
        <taxon>Bacillati</taxon>
        <taxon>Bacillota</taxon>
        <taxon>Bacillota incertae sedis</taxon>
        <taxon>Caldicellulosiruptorales</taxon>
        <taxon>Caldicellulosiruptoraceae</taxon>
        <taxon>Anaerocellum</taxon>
    </lineage>
</organism>
<accession>A0ABZ0U183</accession>
<proteinExistence type="predicted"/>
<dbReference type="EMBL" id="CP139957">
    <property type="protein sequence ID" value="WPX09244.1"/>
    <property type="molecule type" value="Genomic_DNA"/>
</dbReference>
<reference evidence="1 2" key="1">
    <citation type="submission" date="2023-12" db="EMBL/GenBank/DDBJ databases">
        <authorList>
            <person name="Manesh M.J.H."/>
            <person name="Bing R.G."/>
            <person name="Willard D.J."/>
            <person name="Kelly R.M."/>
        </authorList>
    </citation>
    <scope>NUCLEOTIDE SEQUENCE [LARGE SCALE GENOMIC DNA]</scope>
    <source>
        <strain evidence="1 2">DSM 8977</strain>
    </source>
</reference>
<evidence type="ECO:0000313" key="1">
    <source>
        <dbReference type="EMBL" id="WPX09244.1"/>
    </source>
</evidence>
<evidence type="ECO:0000313" key="2">
    <source>
        <dbReference type="Proteomes" id="UP001322744"/>
    </source>
</evidence>
<dbReference type="Proteomes" id="UP001322744">
    <property type="component" value="Chromosome"/>
</dbReference>
<sequence length="208" mass="23828">MNRKLLKKERHKRIVIGAIVFFTLFLLNLNDVFAENIVTYVELPVKKVKQAYSNWCWAAGSESILYYCKNYLGFGREATQWDIVKYIYGSYVNKGASLYDIQRALSYYGVGSSRMIPVSGSIISYGQIGQQIVNYKSPIGLVITATVSQNHFVVISGIWQYFDSSGYLQNLIMVMDPAIGYVRSIPDSELRDNDYFEDYVDAIRIFRP</sequence>
<name>A0ABZ0U183_9FIRM</name>
<dbReference type="RefSeq" id="WP_045173898.1">
    <property type="nucleotide sequence ID" value="NZ_CP139957.1"/>
</dbReference>
<protein>
    <submittedName>
        <fullName evidence="1">Papain-like cysteine protease family protein</fullName>
    </submittedName>
</protein>
<keyword evidence="2" id="KW-1185">Reference proteome</keyword>
<gene>
    <name evidence="1" type="ORF">SOJ16_000438</name>
</gene>